<dbReference type="CDD" id="cd24052">
    <property type="entry name" value="ASKHA_NBD_HpPPX-GppA-like"/>
    <property type="match status" value="1"/>
</dbReference>
<keyword evidence="4" id="KW-1185">Reference proteome</keyword>
<dbReference type="PANTHER" id="PTHR30005:SF0">
    <property type="entry name" value="RETROGRADE REGULATION PROTEIN 2"/>
    <property type="match status" value="1"/>
</dbReference>
<dbReference type="Gene3D" id="3.30.420.40">
    <property type="match status" value="1"/>
</dbReference>
<gene>
    <name evidence="3" type="ORF">SAMN04488518_10799</name>
</gene>
<evidence type="ECO:0000313" key="4">
    <source>
        <dbReference type="Proteomes" id="UP000199598"/>
    </source>
</evidence>
<proteinExistence type="predicted"/>
<sequence length="507" mass="55614">MTDISTSDEPRGRFTDPGPIAIIDIGSNSVRLVIYERLARNPTALFNEKILAGLGRGVGATGRLGEENVATALRALVRFRRVCDHVGVIKLHILATAAAREAENGAEFIAKVENICRANVQILSGRDEAFYSAMGVFSGFWRADGLVGDLGGGSLELVDISAHGIGDGRTFPLGGIRLQESSEKDLALANEIARAELEKADWLGKAKDRNFYAIGGTWRSLGRLHLYQQGYPLHVMHDYTVPAEVMIDFCEQLMRDDLSNEPSIQVISKARRSLLPYGATVMRQTLLHCQADQVVFSALGVREGYLYDQLDEDGKKQDPLITAAHELGVLRARDPSYSAEVVEWSEQAMRVAGVDESEGERRLRIAACQLTDIGWRAHPDYRGQQSLNIISNGGFVGIDHAGRAYLALTVFYRYEGLMDDALSPAIRSLSNPRLMKLARMLGATLRVAALISASMNGVLLKSKLSLVNDKLVLALPAELADMQGDRLTKRLNQLGRVMDLEAEVRVL</sequence>
<dbReference type="Gene3D" id="1.10.3210.10">
    <property type="entry name" value="Hypothetical protein af1432"/>
    <property type="match status" value="1"/>
</dbReference>
<evidence type="ECO:0000313" key="3">
    <source>
        <dbReference type="EMBL" id="SFK63118.1"/>
    </source>
</evidence>
<evidence type="ECO:0000259" key="1">
    <source>
        <dbReference type="Pfam" id="PF02541"/>
    </source>
</evidence>
<protein>
    <submittedName>
        <fullName evidence="3">Exopolyphosphatase / guanosine-5'-triphosphate,3'-diphosphate pyrophosphatase</fullName>
    </submittedName>
</protein>
<feature type="domain" description="Exopolyphosphatase C-terminal" evidence="2">
    <location>
        <begin position="320"/>
        <end position="498"/>
    </location>
</feature>
<dbReference type="Gene3D" id="3.30.420.150">
    <property type="entry name" value="Exopolyphosphatase. Domain 2"/>
    <property type="match status" value="1"/>
</dbReference>
<organism evidence="3 4">
    <name type="scientific">Pseudovibrio ascidiaceicola</name>
    <dbReference type="NCBI Taxonomy" id="285279"/>
    <lineage>
        <taxon>Bacteria</taxon>
        <taxon>Pseudomonadati</taxon>
        <taxon>Pseudomonadota</taxon>
        <taxon>Alphaproteobacteria</taxon>
        <taxon>Hyphomicrobiales</taxon>
        <taxon>Stappiaceae</taxon>
        <taxon>Pseudovibrio</taxon>
    </lineage>
</organism>
<dbReference type="InterPro" id="IPR043129">
    <property type="entry name" value="ATPase_NBD"/>
</dbReference>
<dbReference type="SUPFAM" id="SSF53067">
    <property type="entry name" value="Actin-like ATPase domain"/>
    <property type="match status" value="2"/>
</dbReference>
<reference evidence="3 4" key="1">
    <citation type="submission" date="2016-10" db="EMBL/GenBank/DDBJ databases">
        <authorList>
            <person name="Varghese N."/>
            <person name="Submissions S."/>
        </authorList>
    </citation>
    <scope>NUCLEOTIDE SEQUENCE [LARGE SCALE GENOMIC DNA]</scope>
    <source>
        <strain evidence="3 4">DSM 16392</strain>
    </source>
</reference>
<dbReference type="RefSeq" id="WP_093520426.1">
    <property type="nucleotide sequence ID" value="NZ_FOSK01000007.1"/>
</dbReference>
<evidence type="ECO:0000259" key="2">
    <source>
        <dbReference type="Pfam" id="PF21697"/>
    </source>
</evidence>
<accession>A0A1I4B2P9</accession>
<dbReference type="InterPro" id="IPR050273">
    <property type="entry name" value="GppA/Ppx_hydrolase"/>
</dbReference>
<dbReference type="Proteomes" id="UP000199598">
    <property type="component" value="Unassembled WGS sequence"/>
</dbReference>
<feature type="domain" description="Ppx/GppA phosphatase N-terminal" evidence="1">
    <location>
        <begin position="33"/>
        <end position="311"/>
    </location>
</feature>
<name>A0A1I4B2P9_9HYPH</name>
<dbReference type="SUPFAM" id="SSF109604">
    <property type="entry name" value="HD-domain/PDEase-like"/>
    <property type="match status" value="1"/>
</dbReference>
<dbReference type="PANTHER" id="PTHR30005">
    <property type="entry name" value="EXOPOLYPHOSPHATASE"/>
    <property type="match status" value="1"/>
</dbReference>
<comment type="caution">
    <text evidence="3">The sequence shown here is derived from an EMBL/GenBank/DDBJ whole genome shotgun (WGS) entry which is preliminary data.</text>
</comment>
<dbReference type="EMBL" id="FOSK01000007">
    <property type="protein sequence ID" value="SFK63118.1"/>
    <property type="molecule type" value="Genomic_DNA"/>
</dbReference>
<dbReference type="InterPro" id="IPR003695">
    <property type="entry name" value="Ppx_GppA_N"/>
</dbReference>
<dbReference type="InterPro" id="IPR048951">
    <property type="entry name" value="Ppx_C"/>
</dbReference>
<dbReference type="Pfam" id="PF21697">
    <property type="entry name" value="Ppx_C"/>
    <property type="match status" value="1"/>
</dbReference>
<dbReference type="Pfam" id="PF02541">
    <property type="entry name" value="Ppx-GppA"/>
    <property type="match status" value="1"/>
</dbReference>